<evidence type="ECO:0000256" key="2">
    <source>
        <dbReference type="ARBA" id="ARBA00023242"/>
    </source>
</evidence>
<evidence type="ECO:0000259" key="3">
    <source>
        <dbReference type="SMART" id="SM00398"/>
    </source>
</evidence>
<dbReference type="GO" id="GO:0000978">
    <property type="term" value="F:RNA polymerase II cis-regulatory region sequence-specific DNA binding"/>
    <property type="evidence" value="ECO:0007669"/>
    <property type="project" value="TreeGrafter"/>
</dbReference>
<dbReference type="InterPro" id="IPR036910">
    <property type="entry name" value="HMG_box_dom_sf"/>
</dbReference>
<name>A0A1D1YTU4_9ARAE</name>
<dbReference type="PANTHER" id="PTHR45789">
    <property type="entry name" value="FI18025P1"/>
    <property type="match status" value="1"/>
</dbReference>
<protein>
    <submittedName>
        <fullName evidence="4">Silenced mating-type M-specific polypeptide Mc</fullName>
    </submittedName>
</protein>
<dbReference type="CDD" id="cd01389">
    <property type="entry name" value="HMG-box_ROX1-like"/>
    <property type="match status" value="1"/>
</dbReference>
<dbReference type="SUPFAM" id="SSF47095">
    <property type="entry name" value="HMG-box"/>
    <property type="match status" value="1"/>
</dbReference>
<dbReference type="GO" id="GO:0000981">
    <property type="term" value="F:DNA-binding transcription factor activity, RNA polymerase II-specific"/>
    <property type="evidence" value="ECO:0007669"/>
    <property type="project" value="TreeGrafter"/>
</dbReference>
<dbReference type="InterPro" id="IPR051356">
    <property type="entry name" value="SOX/SOX-like_TF"/>
</dbReference>
<reference evidence="4" key="1">
    <citation type="submission" date="2015-07" db="EMBL/GenBank/DDBJ databases">
        <title>Transcriptome Assembly of Anthurium amnicola.</title>
        <authorList>
            <person name="Suzuki J."/>
        </authorList>
    </citation>
    <scope>NUCLEOTIDE SEQUENCE</scope>
</reference>
<feature type="domain" description="HMG box" evidence="3">
    <location>
        <begin position="83"/>
        <end position="151"/>
    </location>
</feature>
<evidence type="ECO:0000313" key="4">
    <source>
        <dbReference type="EMBL" id="JAT58042.1"/>
    </source>
</evidence>
<dbReference type="AlphaFoldDB" id="A0A1D1YTU4"/>
<proteinExistence type="predicted"/>
<organism evidence="4">
    <name type="scientific">Anthurium amnicola</name>
    <dbReference type="NCBI Taxonomy" id="1678845"/>
    <lineage>
        <taxon>Eukaryota</taxon>
        <taxon>Viridiplantae</taxon>
        <taxon>Streptophyta</taxon>
        <taxon>Embryophyta</taxon>
        <taxon>Tracheophyta</taxon>
        <taxon>Spermatophyta</taxon>
        <taxon>Magnoliopsida</taxon>
        <taxon>Liliopsida</taxon>
        <taxon>Araceae</taxon>
        <taxon>Pothoideae</taxon>
        <taxon>Potheae</taxon>
        <taxon>Anthurium</taxon>
    </lineage>
</organism>
<keyword evidence="1" id="KW-0238">DNA-binding</keyword>
<dbReference type="InterPro" id="IPR009071">
    <property type="entry name" value="HMG_box_dom"/>
</dbReference>
<evidence type="ECO:0000256" key="1">
    <source>
        <dbReference type="ARBA" id="ARBA00023125"/>
    </source>
</evidence>
<dbReference type="SMART" id="SM00398">
    <property type="entry name" value="HMG"/>
    <property type="match status" value="1"/>
</dbReference>
<accession>A0A1D1YTU4</accession>
<dbReference type="PANTHER" id="PTHR45789:SF2">
    <property type="entry name" value="FI18025P1"/>
    <property type="match status" value="1"/>
</dbReference>
<dbReference type="Gene3D" id="1.10.30.10">
    <property type="entry name" value="High mobility group box domain"/>
    <property type="match status" value="1"/>
</dbReference>
<sequence>MSGEKSQQGSFSVFKSGVVCNNNLVPYDFNEEVICFGDSLSFEDIIYNSRIRDTLNLSVEVLTNDSQKTRLAARNKRPGAKRRIPRPQNAFMIYRRDKFASPEFLGVKSSVASVKIAKMWREEDNEVIRYFNALAILASKNHSKKYQGYQYQPRSKKSNRQVKQLKNDENILPEMISSPITVYHVQLSVTPSSPINEYPTPATSINDYFLTPPSSLSQNSPITPQLPINGYLLTPASSIEYSPVVSSEDSNELVDIDRLFPHLRDITPLDILNEDFERNPDEDLLNFLSGAESLTTTNVFESQPEIQPTLPNFFSGTEPLFTTEPQPEIIQPTLDETQLSNFFSGTESLSTTELQPKIQPFDFDFDFSTFQPECEPMDAPLETPATNVEHNTLFLDPSEWRINNDTTIHPEQMDYVHGYNTVNGWPSL</sequence>
<dbReference type="GO" id="GO:0005634">
    <property type="term" value="C:nucleus"/>
    <property type="evidence" value="ECO:0007669"/>
    <property type="project" value="TreeGrafter"/>
</dbReference>
<gene>
    <name evidence="4" type="primary">matmc_2_13</name>
    <name evidence="4" type="ORF">g.35250</name>
</gene>
<keyword evidence="2" id="KW-0539">Nucleus</keyword>
<dbReference type="EMBL" id="GDJX01009894">
    <property type="protein sequence ID" value="JAT58042.1"/>
    <property type="molecule type" value="Transcribed_RNA"/>
</dbReference>